<dbReference type="PANTHER" id="PTHR43700">
    <property type="entry name" value="PHOSPHORIBOSYLAMINOIMIDAZOLE-SUCCINOCARBOXAMIDE SYNTHASE"/>
    <property type="match status" value="1"/>
</dbReference>
<evidence type="ECO:0000256" key="1">
    <source>
        <dbReference type="ARBA" id="ARBA00004672"/>
    </source>
</evidence>
<dbReference type="NCBIfam" id="NF009251">
    <property type="entry name" value="PRK12607.1"/>
    <property type="match status" value="1"/>
</dbReference>
<keyword evidence="4 8" id="KW-0547">Nucleotide-binding</keyword>
<dbReference type="GO" id="GO:0005737">
    <property type="term" value="C:cytoplasm"/>
    <property type="evidence" value="ECO:0007669"/>
    <property type="project" value="TreeGrafter"/>
</dbReference>
<dbReference type="CDD" id="cd01414">
    <property type="entry name" value="SAICAR_synt_Sc"/>
    <property type="match status" value="1"/>
</dbReference>
<dbReference type="PROSITE" id="PS01057">
    <property type="entry name" value="SAICAR_SYNTHETASE_1"/>
    <property type="match status" value="1"/>
</dbReference>
<dbReference type="InterPro" id="IPR018236">
    <property type="entry name" value="SAICAR_synthetase_CS"/>
</dbReference>
<keyword evidence="6 8" id="KW-0067">ATP-binding</keyword>
<evidence type="ECO:0000256" key="2">
    <source>
        <dbReference type="ARBA" id="ARBA00010190"/>
    </source>
</evidence>
<organism evidence="10">
    <name type="scientific">uncultured nuHF1 cluster bacterium HF0770_35I22</name>
    <dbReference type="NCBI Taxonomy" id="723586"/>
    <lineage>
        <taxon>Bacteria</taxon>
        <taxon>environmental samples</taxon>
    </lineage>
</organism>
<evidence type="ECO:0000259" key="9">
    <source>
        <dbReference type="Pfam" id="PF01259"/>
    </source>
</evidence>
<comment type="pathway">
    <text evidence="1 8">Purine metabolism; IMP biosynthesis via de novo pathway; 5-amino-1-(5-phospho-D-ribosyl)imidazole-4-carboxamide from 5-amino-1-(5-phospho-D-ribosyl)imidazole-4-carboxylate: step 1/2.</text>
</comment>
<dbReference type="HAMAP" id="MF_00137">
    <property type="entry name" value="SAICAR_synth"/>
    <property type="match status" value="1"/>
</dbReference>
<comment type="catalytic activity">
    <reaction evidence="7 8">
        <text>5-amino-1-(5-phospho-D-ribosyl)imidazole-4-carboxylate + L-aspartate + ATP = (2S)-2-[5-amino-1-(5-phospho-beta-D-ribosyl)imidazole-4-carboxamido]succinate + ADP + phosphate + 2 H(+)</text>
        <dbReference type="Rhea" id="RHEA:22628"/>
        <dbReference type="ChEBI" id="CHEBI:15378"/>
        <dbReference type="ChEBI" id="CHEBI:29991"/>
        <dbReference type="ChEBI" id="CHEBI:30616"/>
        <dbReference type="ChEBI" id="CHEBI:43474"/>
        <dbReference type="ChEBI" id="CHEBI:58443"/>
        <dbReference type="ChEBI" id="CHEBI:77657"/>
        <dbReference type="ChEBI" id="CHEBI:456216"/>
        <dbReference type="EC" id="6.3.2.6"/>
    </reaction>
</comment>
<evidence type="ECO:0000256" key="5">
    <source>
        <dbReference type="ARBA" id="ARBA00022755"/>
    </source>
</evidence>
<dbReference type="InterPro" id="IPR028923">
    <property type="entry name" value="SAICAR_synt/ADE2_N"/>
</dbReference>
<dbReference type="GO" id="GO:0004639">
    <property type="term" value="F:phosphoribosylaminoimidazolesuccinocarboxamide synthase activity"/>
    <property type="evidence" value="ECO:0007669"/>
    <property type="project" value="UniProtKB-UniRule"/>
</dbReference>
<reference evidence="10" key="1">
    <citation type="submission" date="2010-01" db="EMBL/GenBank/DDBJ databases">
        <title>Genome fragments of uncultured bacteria from the North Pacific subtropical Gyre.</title>
        <authorList>
            <person name="Pham V.D."/>
            <person name="Delong E.F."/>
        </authorList>
    </citation>
    <scope>NUCLEOTIDE SEQUENCE</scope>
</reference>
<dbReference type="SUPFAM" id="SSF56104">
    <property type="entry name" value="SAICAR synthase-like"/>
    <property type="match status" value="1"/>
</dbReference>
<sequence>MTTNITSNTENIVKNCLDEAHFDELPNYDRGKVRDSYNLPDGRRIMISTDRQSAFDVILASVPFKGQVLNQISKFWFDSTNHICPNHVIKFPDPNIVITKNLKMLPIEIIVRDYMTGSTETSIWPMYQKGERHMYGHAFDDGFVKNQKLKTTIITPTTKAIQGEHDAPITATEIIEKKLLSQETWDEVSKKALALFSEGRKISSQNGLILVDTKYEFGIDDTGVVTIADEIHTPDSSRFWVKASYKPRMLAKEEPESLDKEFLRLWISQKCDPYTDPIPAIPQKTLVEFSKKYVRLFEQVTGQKFLNPPENESIKKRIYKSLSAEFPEYFKK</sequence>
<dbReference type="PROSITE" id="PS01058">
    <property type="entry name" value="SAICAR_SYNTHETASE_2"/>
    <property type="match status" value="1"/>
</dbReference>
<dbReference type="AlphaFoldDB" id="E7C7N6"/>
<comment type="similarity">
    <text evidence="2 8">Belongs to the SAICAR synthetase family.</text>
</comment>
<dbReference type="Pfam" id="PF01259">
    <property type="entry name" value="SAICAR_synt"/>
    <property type="match status" value="1"/>
</dbReference>
<dbReference type="EC" id="6.3.2.6" evidence="8"/>
<accession>E7C7N6</accession>
<dbReference type="EMBL" id="GU568015">
    <property type="protein sequence ID" value="ADI23460.1"/>
    <property type="molecule type" value="Genomic_DNA"/>
</dbReference>
<evidence type="ECO:0000313" key="10">
    <source>
        <dbReference type="EMBL" id="ADI23460.1"/>
    </source>
</evidence>
<proteinExistence type="inferred from homology"/>
<dbReference type="GO" id="GO:0006189">
    <property type="term" value="P:'de novo' IMP biosynthetic process"/>
    <property type="evidence" value="ECO:0007669"/>
    <property type="project" value="UniProtKB-UniRule"/>
</dbReference>
<dbReference type="Gene3D" id="3.30.470.20">
    <property type="entry name" value="ATP-grasp fold, B domain"/>
    <property type="match status" value="1"/>
</dbReference>
<keyword evidence="5 8" id="KW-0658">Purine biosynthesis</keyword>
<evidence type="ECO:0000256" key="4">
    <source>
        <dbReference type="ARBA" id="ARBA00022741"/>
    </source>
</evidence>
<dbReference type="Gene3D" id="3.30.200.20">
    <property type="entry name" value="Phosphorylase Kinase, domain 1"/>
    <property type="match status" value="1"/>
</dbReference>
<dbReference type="PANTHER" id="PTHR43700:SF1">
    <property type="entry name" value="PHOSPHORIBOSYLAMINOIMIDAZOLE-SUCCINOCARBOXAMIDE SYNTHASE"/>
    <property type="match status" value="1"/>
</dbReference>
<evidence type="ECO:0000256" key="3">
    <source>
        <dbReference type="ARBA" id="ARBA00022598"/>
    </source>
</evidence>
<feature type="domain" description="SAICAR synthetase/ADE2 N-terminal" evidence="9">
    <location>
        <begin position="29"/>
        <end position="276"/>
    </location>
</feature>
<name>E7C7N6_9BACT</name>
<protein>
    <recommendedName>
        <fullName evidence="8">Phosphoribosylaminoimidazole-succinocarboxamide synthase</fullName>
        <ecNumber evidence="8">6.3.2.6</ecNumber>
    </recommendedName>
    <alternativeName>
        <fullName evidence="8">SAICAR synthetase</fullName>
    </alternativeName>
</protein>
<keyword evidence="3 8" id="KW-0436">Ligase</keyword>
<evidence type="ECO:0000256" key="7">
    <source>
        <dbReference type="ARBA" id="ARBA00048475"/>
    </source>
</evidence>
<evidence type="ECO:0000256" key="6">
    <source>
        <dbReference type="ARBA" id="ARBA00022840"/>
    </source>
</evidence>
<gene>
    <name evidence="8" type="primary">purC</name>
</gene>
<evidence type="ECO:0000256" key="8">
    <source>
        <dbReference type="HAMAP-Rule" id="MF_00137"/>
    </source>
</evidence>
<dbReference type="UniPathway" id="UPA00074">
    <property type="reaction ID" value="UER00131"/>
</dbReference>
<dbReference type="GO" id="GO:0005524">
    <property type="term" value="F:ATP binding"/>
    <property type="evidence" value="ECO:0007669"/>
    <property type="project" value="UniProtKB-KW"/>
</dbReference>